<dbReference type="HAMAP" id="MF_00152">
    <property type="entry name" value="Nfo"/>
    <property type="match status" value="1"/>
</dbReference>
<feature type="region of interest" description="Disordered" evidence="9">
    <location>
        <begin position="1"/>
        <end position="22"/>
    </location>
</feature>
<evidence type="ECO:0000313" key="11">
    <source>
        <dbReference type="EMBL" id="OLL25537.1"/>
    </source>
</evidence>
<dbReference type="SMART" id="SM00518">
    <property type="entry name" value="AP2Ec"/>
    <property type="match status" value="1"/>
</dbReference>
<gene>
    <name evidence="11" type="ORF">NEOLI_004553</name>
</gene>
<keyword evidence="12" id="KW-1185">Reference proteome</keyword>
<dbReference type="PANTHER" id="PTHR21445:SF0">
    <property type="entry name" value="APURINIC-APYRIMIDINIC ENDONUCLEASE"/>
    <property type="match status" value="1"/>
</dbReference>
<dbReference type="Pfam" id="PF01261">
    <property type="entry name" value="AP_endonuc_2"/>
    <property type="match status" value="1"/>
</dbReference>
<dbReference type="GO" id="GO:0008311">
    <property type="term" value="F:double-stranded DNA 3'-5' DNA exonuclease activity"/>
    <property type="evidence" value="ECO:0007669"/>
    <property type="project" value="EnsemblFungi"/>
</dbReference>
<evidence type="ECO:0000259" key="10">
    <source>
        <dbReference type="Pfam" id="PF01261"/>
    </source>
</evidence>
<keyword evidence="6" id="KW-0378">Hydrolase</keyword>
<evidence type="ECO:0000256" key="4">
    <source>
        <dbReference type="ARBA" id="ARBA00022723"/>
    </source>
</evidence>
<evidence type="ECO:0000256" key="5">
    <source>
        <dbReference type="ARBA" id="ARBA00022763"/>
    </source>
</evidence>
<dbReference type="InterPro" id="IPR018246">
    <property type="entry name" value="AP_endonuc_F2_Zn_BS"/>
</dbReference>
<evidence type="ECO:0000313" key="12">
    <source>
        <dbReference type="Proteomes" id="UP000186594"/>
    </source>
</evidence>
<evidence type="ECO:0000256" key="2">
    <source>
        <dbReference type="ARBA" id="ARBA00005340"/>
    </source>
</evidence>
<dbReference type="OrthoDB" id="7663182at2759"/>
<dbReference type="GO" id="GO:0003677">
    <property type="term" value="F:DNA binding"/>
    <property type="evidence" value="ECO:0007669"/>
    <property type="project" value="InterPro"/>
</dbReference>
<dbReference type="Proteomes" id="UP000186594">
    <property type="component" value="Unassembled WGS sequence"/>
</dbReference>
<dbReference type="OMA" id="HPGSHLR"/>
<dbReference type="GO" id="GO:0003906">
    <property type="term" value="F:DNA-(apurinic or apyrimidinic site) endonuclease activity"/>
    <property type="evidence" value="ECO:0007669"/>
    <property type="project" value="EnsemblFungi"/>
</dbReference>
<reference evidence="11 12" key="1">
    <citation type="submission" date="2016-04" db="EMBL/GenBank/DDBJ databases">
        <title>Evolutionary innovation and constraint leading to complex multicellularity in the Ascomycota.</title>
        <authorList>
            <person name="Cisse O."/>
            <person name="Nguyen A."/>
            <person name="Hewitt D.A."/>
            <person name="Jedd G."/>
            <person name="Stajich J.E."/>
        </authorList>
    </citation>
    <scope>NUCLEOTIDE SEQUENCE [LARGE SCALE GENOMIC DNA]</scope>
    <source>
        <strain evidence="11 12">DAH-3</strain>
    </source>
</reference>
<evidence type="ECO:0000256" key="3">
    <source>
        <dbReference type="ARBA" id="ARBA00021759"/>
    </source>
</evidence>
<accession>A0A1U7LS98</accession>
<dbReference type="InterPro" id="IPR036237">
    <property type="entry name" value="Xyl_isomerase-like_sf"/>
</dbReference>
<keyword evidence="7" id="KW-0862">Zinc</keyword>
<dbReference type="GO" id="GO:0005739">
    <property type="term" value="C:mitochondrion"/>
    <property type="evidence" value="ECO:0007669"/>
    <property type="project" value="EnsemblFungi"/>
</dbReference>
<keyword evidence="8" id="KW-0234">DNA repair</keyword>
<dbReference type="NCBIfam" id="NF002199">
    <property type="entry name" value="PRK01060.1-4"/>
    <property type="match status" value="1"/>
</dbReference>
<dbReference type="Gene3D" id="3.20.20.150">
    <property type="entry name" value="Divalent-metal-dependent TIM barrel enzymes"/>
    <property type="match status" value="1"/>
</dbReference>
<dbReference type="GO" id="GO:0016829">
    <property type="term" value="F:lyase activity"/>
    <property type="evidence" value="ECO:0007669"/>
    <property type="project" value="UniProtKB-KW"/>
</dbReference>
<dbReference type="InterPro" id="IPR001719">
    <property type="entry name" value="AP_endonuc_2"/>
</dbReference>
<proteinExistence type="inferred from homology"/>
<dbReference type="InterPro" id="IPR013022">
    <property type="entry name" value="Xyl_isomerase-like_TIM-brl"/>
</dbReference>
<dbReference type="CDD" id="cd00019">
    <property type="entry name" value="AP2Ec"/>
    <property type="match status" value="1"/>
</dbReference>
<evidence type="ECO:0000256" key="6">
    <source>
        <dbReference type="ARBA" id="ARBA00022801"/>
    </source>
</evidence>
<evidence type="ECO:0000256" key="1">
    <source>
        <dbReference type="ARBA" id="ARBA00001947"/>
    </source>
</evidence>
<comment type="caution">
    <text evidence="11">The sequence shown here is derived from an EMBL/GenBank/DDBJ whole genome shotgun (WGS) entry which is preliminary data.</text>
</comment>
<feature type="compositionally biased region" description="Basic and acidic residues" evidence="9">
    <location>
        <begin position="309"/>
        <end position="332"/>
    </location>
</feature>
<dbReference type="PANTHER" id="PTHR21445">
    <property type="entry name" value="ENDONUCLEASE IV ENDODEOXYRIBONUCLEASE IV"/>
    <property type="match status" value="1"/>
</dbReference>
<dbReference type="GO" id="GO:0005634">
    <property type="term" value="C:nucleus"/>
    <property type="evidence" value="ECO:0007669"/>
    <property type="project" value="EnsemblFungi"/>
</dbReference>
<sequence>MPPKRKKETPETTRKKAKKPDKALTAQTMNLSRYIGAHVSASGGVQNSVLGSIRIGANAFALFLKSQRKWVSPALKDTDIAQFKILAKEHGFTMILPHGSYLVNLANPQEEMREKSYACFIDDLRRCEALGIKYYNFHPGSNVNREEGVKFLAGNLNRAHRETSSVVLVVENMAGQGNILGGKFEELRDIIANVDDKSRVGVCLDTCHMFAFGYDIVSQYDKVMSDFDEIVGRRYLAAFHLNDSKAACGDKRDLHANIGVGYIGLEPFRKLMNDERSIGIPMILETPQEDEQVWADEIKLLESLIGKQADDPTKAKELSKSGLKDRQAQKVKADKKKIRSG</sequence>
<dbReference type="PROSITE" id="PS00731">
    <property type="entry name" value="AP_NUCLEASE_F2_3"/>
    <property type="match status" value="1"/>
</dbReference>
<dbReference type="AlphaFoldDB" id="A0A1U7LS98"/>
<feature type="domain" description="Xylose isomerase-like TIM barrel" evidence="10">
    <location>
        <begin position="55"/>
        <end position="303"/>
    </location>
</feature>
<comment type="cofactor">
    <cofactor evidence="1">
        <name>Zn(2+)</name>
        <dbReference type="ChEBI" id="CHEBI:29105"/>
    </cofactor>
</comment>
<comment type="similarity">
    <text evidence="2">Belongs to the AP endonuclease 2 family.</text>
</comment>
<dbReference type="GO" id="GO:0017005">
    <property type="term" value="F:3'-tyrosyl-DNA phosphodiesterase activity"/>
    <property type="evidence" value="ECO:0007669"/>
    <property type="project" value="EnsemblFungi"/>
</dbReference>
<organism evidence="11 12">
    <name type="scientific">Neolecta irregularis (strain DAH-3)</name>
    <dbReference type="NCBI Taxonomy" id="1198029"/>
    <lineage>
        <taxon>Eukaryota</taxon>
        <taxon>Fungi</taxon>
        <taxon>Dikarya</taxon>
        <taxon>Ascomycota</taxon>
        <taxon>Taphrinomycotina</taxon>
        <taxon>Neolectales</taxon>
        <taxon>Neolectaceae</taxon>
        <taxon>Neolecta</taxon>
    </lineage>
</organism>
<evidence type="ECO:0000256" key="7">
    <source>
        <dbReference type="ARBA" id="ARBA00022833"/>
    </source>
</evidence>
<evidence type="ECO:0000256" key="9">
    <source>
        <dbReference type="SAM" id="MobiDB-lite"/>
    </source>
</evidence>
<dbReference type="SUPFAM" id="SSF51658">
    <property type="entry name" value="Xylose isomerase-like"/>
    <property type="match status" value="1"/>
</dbReference>
<dbReference type="GO" id="GO:0006284">
    <property type="term" value="P:base-excision repair"/>
    <property type="evidence" value="ECO:0007669"/>
    <property type="project" value="EnsemblFungi"/>
</dbReference>
<dbReference type="PROSITE" id="PS51432">
    <property type="entry name" value="AP_NUCLEASE_F2_4"/>
    <property type="match status" value="1"/>
</dbReference>
<name>A0A1U7LS98_NEOID</name>
<dbReference type="STRING" id="1198029.A0A1U7LS98"/>
<dbReference type="FunFam" id="3.20.20.150:FF:000001">
    <property type="entry name" value="Probable endonuclease 4"/>
    <property type="match status" value="1"/>
</dbReference>
<keyword evidence="11" id="KW-0456">Lyase</keyword>
<keyword evidence="5" id="KW-0227">DNA damage</keyword>
<dbReference type="PROSITE" id="PS00730">
    <property type="entry name" value="AP_NUCLEASE_F2_2"/>
    <property type="match status" value="1"/>
</dbReference>
<dbReference type="NCBIfam" id="TIGR00587">
    <property type="entry name" value="nfo"/>
    <property type="match status" value="1"/>
</dbReference>
<dbReference type="EMBL" id="LXFE01000376">
    <property type="protein sequence ID" value="OLL25537.1"/>
    <property type="molecule type" value="Genomic_DNA"/>
</dbReference>
<evidence type="ECO:0000256" key="8">
    <source>
        <dbReference type="ARBA" id="ARBA00023204"/>
    </source>
</evidence>
<feature type="region of interest" description="Disordered" evidence="9">
    <location>
        <begin position="309"/>
        <end position="341"/>
    </location>
</feature>
<keyword evidence="4" id="KW-0479">Metal-binding</keyword>
<dbReference type="GO" id="GO:0008270">
    <property type="term" value="F:zinc ion binding"/>
    <property type="evidence" value="ECO:0007669"/>
    <property type="project" value="InterPro"/>
</dbReference>
<protein>
    <recommendedName>
        <fullName evidence="3">Apurinic-apyrimidinic endonuclease 1</fullName>
    </recommendedName>
</protein>